<dbReference type="PANTHER" id="PTHR25462:SF296">
    <property type="entry name" value="MEIOTIC P26, ISOFORM F"/>
    <property type="match status" value="1"/>
</dbReference>
<evidence type="ECO:0000313" key="3">
    <source>
        <dbReference type="EMBL" id="CAC5366280.1"/>
    </source>
</evidence>
<dbReference type="InterPro" id="IPR011042">
    <property type="entry name" value="6-blade_b-propeller_TolB-like"/>
</dbReference>
<dbReference type="Proteomes" id="UP000507470">
    <property type="component" value="Unassembled WGS sequence"/>
</dbReference>
<dbReference type="PROSITE" id="PS50119">
    <property type="entry name" value="ZF_BBOX"/>
    <property type="match status" value="1"/>
</dbReference>
<protein>
    <recommendedName>
        <fullName evidence="2">B box-type domain-containing protein</fullName>
    </recommendedName>
</protein>
<dbReference type="EMBL" id="CACVKT020001221">
    <property type="protein sequence ID" value="CAC5366280.1"/>
    <property type="molecule type" value="Genomic_DNA"/>
</dbReference>
<keyword evidence="4" id="KW-1185">Reference proteome</keyword>
<evidence type="ECO:0000313" key="4">
    <source>
        <dbReference type="Proteomes" id="UP000507470"/>
    </source>
</evidence>
<dbReference type="GO" id="GO:0008270">
    <property type="term" value="F:zinc ion binding"/>
    <property type="evidence" value="ECO:0007669"/>
    <property type="project" value="UniProtKB-KW"/>
</dbReference>
<reference evidence="3 4" key="1">
    <citation type="submission" date="2020-06" db="EMBL/GenBank/DDBJ databases">
        <authorList>
            <person name="Li R."/>
            <person name="Bekaert M."/>
        </authorList>
    </citation>
    <scope>NUCLEOTIDE SEQUENCE [LARGE SCALE GENOMIC DNA]</scope>
    <source>
        <strain evidence="4">wild</strain>
    </source>
</reference>
<accession>A0A6J8ADG3</accession>
<dbReference type="OrthoDB" id="6053567at2759"/>
<evidence type="ECO:0000259" key="2">
    <source>
        <dbReference type="PROSITE" id="PS50119"/>
    </source>
</evidence>
<dbReference type="PANTHER" id="PTHR25462">
    <property type="entry name" value="BONUS, ISOFORM C-RELATED"/>
    <property type="match status" value="1"/>
</dbReference>
<keyword evidence="1" id="KW-0863">Zinc-finger</keyword>
<dbReference type="CDD" id="cd19757">
    <property type="entry name" value="Bbox1"/>
    <property type="match status" value="1"/>
</dbReference>
<proteinExistence type="predicted"/>
<keyword evidence="1" id="KW-0862">Zinc</keyword>
<feature type="domain" description="B box-type" evidence="2">
    <location>
        <begin position="1"/>
        <end position="51"/>
    </location>
</feature>
<sequence length="548" mass="61715">MAAKYCEPCTARGMNPTALKWCTECEEALCSECTEAHKVQKMSRSHHLVEIGKIPNKIDLSCNCSKHQPLTFDYFCVDHDVICCKECLSTDHRACKNVTSIDIASTSSKQSQSFLDYEEQLRFILEALGKLNINRKENSSRIEQEETQIRKQVAQTKEILIKRIEYFEESLLKQLTELKNKDITGIKQQEKDIGDLVTSTKAQKEALEFIRDHGSEKQAFISIHSSKPILDGIENKVKQLTESFVDTSLMFVGSVSEDILTDLGSIELKETPCLVSMVPYKQLQSQVPVVSSGKLRSLTYLNDIDMKGERLKTVSGMTITDNNKLIICDVTTRKIYFFNENNTYLSSISSPHQPWDIAAIPGTTTAVLSCRFEACVQFIDIDMRKISKQVEVNQSQGCGVDATKHNIYVGSKGNIHVLDLRGNFKRTISMKNTEHYIDYISVCSNGNICYSITNEVCCITAEGDPVFSYTSPDLLQSRDIQIDDADNIYVLGRDQRTIDIFTSSGILVDILSIDNLSEPLSFCYNKELSKVYIANNRGKTISVFKAKK</sequence>
<dbReference type="SUPFAM" id="SSF50969">
    <property type="entry name" value="YVTN repeat-like/Quinoprotein amine dehydrogenase"/>
    <property type="match status" value="1"/>
</dbReference>
<dbReference type="InterPro" id="IPR011044">
    <property type="entry name" value="Quino_amine_DH_bsu"/>
</dbReference>
<dbReference type="AlphaFoldDB" id="A0A6J8ADG3"/>
<dbReference type="InterPro" id="IPR047153">
    <property type="entry name" value="TRIM45/56/19-like"/>
</dbReference>
<gene>
    <name evidence="3" type="ORF">MCOR_6645</name>
</gene>
<dbReference type="GO" id="GO:0005654">
    <property type="term" value="C:nucleoplasm"/>
    <property type="evidence" value="ECO:0007669"/>
    <property type="project" value="TreeGrafter"/>
</dbReference>
<name>A0A6J8ADG3_MYTCO</name>
<dbReference type="GO" id="GO:0061630">
    <property type="term" value="F:ubiquitin protein ligase activity"/>
    <property type="evidence" value="ECO:0007669"/>
    <property type="project" value="TreeGrafter"/>
</dbReference>
<keyword evidence="1" id="KW-0479">Metal-binding</keyword>
<dbReference type="InterPro" id="IPR000315">
    <property type="entry name" value="Znf_B-box"/>
</dbReference>
<dbReference type="Gene3D" id="3.30.160.60">
    <property type="entry name" value="Classic Zinc Finger"/>
    <property type="match status" value="1"/>
</dbReference>
<dbReference type="Gene3D" id="2.120.10.30">
    <property type="entry name" value="TolB, C-terminal domain"/>
    <property type="match status" value="1"/>
</dbReference>
<organism evidence="3 4">
    <name type="scientific">Mytilus coruscus</name>
    <name type="common">Sea mussel</name>
    <dbReference type="NCBI Taxonomy" id="42192"/>
    <lineage>
        <taxon>Eukaryota</taxon>
        <taxon>Metazoa</taxon>
        <taxon>Spiralia</taxon>
        <taxon>Lophotrochozoa</taxon>
        <taxon>Mollusca</taxon>
        <taxon>Bivalvia</taxon>
        <taxon>Autobranchia</taxon>
        <taxon>Pteriomorphia</taxon>
        <taxon>Mytilida</taxon>
        <taxon>Mytiloidea</taxon>
        <taxon>Mytilidae</taxon>
        <taxon>Mytilinae</taxon>
        <taxon>Mytilus</taxon>
    </lineage>
</organism>
<evidence type="ECO:0000256" key="1">
    <source>
        <dbReference type="PROSITE-ProRule" id="PRU00024"/>
    </source>
</evidence>
<dbReference type="SUPFAM" id="SSF57845">
    <property type="entry name" value="B-box zinc-binding domain"/>
    <property type="match status" value="1"/>
</dbReference>